<dbReference type="GO" id="GO:0000221">
    <property type="term" value="C:vacuolar proton-transporting V-type ATPase, V1 domain"/>
    <property type="evidence" value="ECO:0007669"/>
    <property type="project" value="TreeGrafter"/>
</dbReference>
<dbReference type="GO" id="GO:0046961">
    <property type="term" value="F:proton-transporting ATPase activity, rotational mechanism"/>
    <property type="evidence" value="ECO:0007669"/>
    <property type="project" value="InterPro"/>
</dbReference>
<gene>
    <name evidence="6" type="ORF">AMSG_10416</name>
</gene>
<keyword evidence="3 5" id="KW-0375">Hydrogen ion transport</keyword>
<keyword evidence="7" id="KW-1185">Reference proteome</keyword>
<dbReference type="OrthoDB" id="6605928at2759"/>
<dbReference type="eggNOG" id="KOG2909">
    <property type="taxonomic scope" value="Eukaryota"/>
</dbReference>
<dbReference type="STRING" id="461836.A0A0L0DQN0"/>
<dbReference type="GeneID" id="25568644"/>
<dbReference type="Gene3D" id="1.20.1460.10">
    <property type="entry name" value="subunit c (vma5p) of the yeast v-atpase, domain 2"/>
    <property type="match status" value="1"/>
</dbReference>
<dbReference type="Pfam" id="PF03223">
    <property type="entry name" value="V-ATPase_C"/>
    <property type="match status" value="1"/>
</dbReference>
<evidence type="ECO:0000313" key="7">
    <source>
        <dbReference type="Proteomes" id="UP000054408"/>
    </source>
</evidence>
<dbReference type="Proteomes" id="UP000054408">
    <property type="component" value="Unassembled WGS sequence"/>
</dbReference>
<dbReference type="PANTHER" id="PTHR10137:SF0">
    <property type="entry name" value="V-TYPE PROTON ATPASE SUBUNIT C"/>
    <property type="match status" value="1"/>
</dbReference>
<evidence type="ECO:0000256" key="2">
    <source>
        <dbReference type="ARBA" id="ARBA00022448"/>
    </source>
</evidence>
<dbReference type="Gene3D" id="3.30.70.1180">
    <property type="entry name" value="Vacuolar atp synthase subunit c, domain 1"/>
    <property type="match status" value="1"/>
</dbReference>
<dbReference type="InterPro" id="IPR004907">
    <property type="entry name" value="ATPase_V1-cplx_csu"/>
</dbReference>
<comment type="similarity">
    <text evidence="1 5">Belongs to the V-ATPase C subunit family.</text>
</comment>
<organism evidence="6 7">
    <name type="scientific">Thecamonas trahens ATCC 50062</name>
    <dbReference type="NCBI Taxonomy" id="461836"/>
    <lineage>
        <taxon>Eukaryota</taxon>
        <taxon>Apusozoa</taxon>
        <taxon>Apusomonadida</taxon>
        <taxon>Apusomonadidae</taxon>
        <taxon>Thecamonas</taxon>
    </lineage>
</organism>
<proteinExistence type="inferred from homology"/>
<dbReference type="RefSeq" id="XP_013753580.1">
    <property type="nucleotide sequence ID" value="XM_013898126.1"/>
</dbReference>
<evidence type="ECO:0000313" key="6">
    <source>
        <dbReference type="EMBL" id="KNC54565.1"/>
    </source>
</evidence>
<evidence type="ECO:0000256" key="1">
    <source>
        <dbReference type="ARBA" id="ARBA00006138"/>
    </source>
</evidence>
<dbReference type="AlphaFoldDB" id="A0A0L0DQN0"/>
<dbReference type="CDD" id="cd14785">
    <property type="entry name" value="V-ATPase_C"/>
    <property type="match status" value="1"/>
</dbReference>
<dbReference type="EMBL" id="GL349491">
    <property type="protein sequence ID" value="KNC54565.1"/>
    <property type="molecule type" value="Genomic_DNA"/>
</dbReference>
<protein>
    <recommendedName>
        <fullName evidence="5">V-type proton ATPase subunit C</fullName>
    </recommendedName>
</protein>
<dbReference type="Gene3D" id="3.30.70.100">
    <property type="match status" value="1"/>
</dbReference>
<keyword evidence="4 5" id="KW-0406">Ion transport</keyword>
<evidence type="ECO:0000256" key="3">
    <source>
        <dbReference type="ARBA" id="ARBA00022781"/>
    </source>
</evidence>
<dbReference type="SUPFAM" id="SSF118203">
    <property type="entry name" value="Vacuolar ATP synthase subunit C"/>
    <property type="match status" value="1"/>
</dbReference>
<sequence length="400" mass="43502">MTSATDGPFLLCVPVDADESVRGSQYSKLSSSISAHAACTRFRIPSLRVGNLDALFALTDDLGRTDAYVESVARKIAKQGVDLAASVDGGASSSGAGNVQLSVEGGSMRGYVAEFSWNEQRYTSVGESTVALVQKIKDDVGRVEEQMKIKFAEVAELKSELAQLVRKTTGSLLMRSLDSLEGVKEVYMSTAFLTTVYVAVRNSAVSEFEAKYEFLVNVLDPDTMENFSAVVPRSAQCVAKDSEYTLFSVYVLAKLADDFKREAAASKFVVREFDAPLADDDAVGDLPDARNARGSLEERLVLKQRRLAQWCAANFGETYIAWVHLKAIRVHVEAVLRYGLPVSYLTLLVEPRRKAGTKLRAHLASLLGHLGDGATFGPGDEADGDSFYPYVSVDLSYDLP</sequence>
<comment type="subunit">
    <text evidence="5">V-ATPase is a heteromultimeric enzyme composed of a peripheral catalytic V1 complex (components A to H) attached to an integral membrane V0 proton pore complex.</text>
</comment>
<comment type="function">
    <text evidence="5">Subunit of the V1 complex of vacuolar(H+)-ATPase (V-ATPase), a multisubunit enzyme composed of a peripheral complex (V1) that hydrolyzes ATP and a membrane integral complex (V0) that translocates protons. V-ATPase is responsible for acidifying and maintaining the pH of intracellular compartments and in some cell types, is targeted to the plasma membrane, where it is responsible for acidifying the extracellular environment. Subunit C is necessary for the assembly of the catalytic sector of the enzyme and is likely to have a specific function in its catalytic activity.</text>
</comment>
<reference evidence="6 7" key="1">
    <citation type="submission" date="2010-05" db="EMBL/GenBank/DDBJ databases">
        <title>The Genome Sequence of Thecamonas trahens ATCC 50062.</title>
        <authorList>
            <consortium name="The Broad Institute Genome Sequencing Platform"/>
            <person name="Russ C."/>
            <person name="Cuomo C."/>
            <person name="Shea T."/>
            <person name="Young S.K."/>
            <person name="Zeng Q."/>
            <person name="Koehrsen M."/>
            <person name="Haas B."/>
            <person name="Borodovsky M."/>
            <person name="Guigo R."/>
            <person name="Alvarado L."/>
            <person name="Berlin A."/>
            <person name="Bochicchio J."/>
            <person name="Borenstein D."/>
            <person name="Chapman S."/>
            <person name="Chen Z."/>
            <person name="Freedman E."/>
            <person name="Gellesch M."/>
            <person name="Goldberg J."/>
            <person name="Griggs A."/>
            <person name="Gujja S."/>
            <person name="Heilman E."/>
            <person name="Heiman D."/>
            <person name="Hepburn T."/>
            <person name="Howarth C."/>
            <person name="Jen D."/>
            <person name="Larson L."/>
            <person name="Mehta T."/>
            <person name="Park D."/>
            <person name="Pearson M."/>
            <person name="Roberts A."/>
            <person name="Saif S."/>
            <person name="Shenoy N."/>
            <person name="Sisk P."/>
            <person name="Stolte C."/>
            <person name="Sykes S."/>
            <person name="Thomson T."/>
            <person name="Walk T."/>
            <person name="White J."/>
            <person name="Yandava C."/>
            <person name="Burger G."/>
            <person name="Gray M.W."/>
            <person name="Holland P.W.H."/>
            <person name="King N."/>
            <person name="Lang F.B.F."/>
            <person name="Roger A.J."/>
            <person name="Ruiz-Trillo I."/>
            <person name="Lander E."/>
            <person name="Nusbaum C."/>
        </authorList>
    </citation>
    <scope>NUCLEOTIDE SEQUENCE [LARGE SCALE GENOMIC DNA]</scope>
    <source>
        <strain evidence="6 7">ATCC 50062</strain>
    </source>
</reference>
<evidence type="ECO:0000256" key="4">
    <source>
        <dbReference type="ARBA" id="ARBA00023065"/>
    </source>
</evidence>
<dbReference type="OMA" id="VMIWIHV"/>
<accession>A0A0L0DQN0</accession>
<keyword evidence="2 5" id="KW-0813">Transport</keyword>
<dbReference type="InterPro" id="IPR036132">
    <property type="entry name" value="Vac_ATP_synth_c_sf"/>
</dbReference>
<dbReference type="PANTHER" id="PTHR10137">
    <property type="entry name" value="V-TYPE PROTON ATPASE SUBUNIT C"/>
    <property type="match status" value="1"/>
</dbReference>
<name>A0A0L0DQN0_THETB</name>
<evidence type="ECO:0000256" key="5">
    <source>
        <dbReference type="RuleBase" id="RU364010"/>
    </source>
</evidence>